<name>A0A2J0L2A9_9BACT</name>
<dbReference type="SUPFAM" id="SSF53335">
    <property type="entry name" value="S-adenosyl-L-methionine-dependent methyltransferases"/>
    <property type="match status" value="1"/>
</dbReference>
<gene>
    <name evidence="1" type="ORF">COS99_01110</name>
</gene>
<reference evidence="1 2" key="1">
    <citation type="submission" date="2017-09" db="EMBL/GenBank/DDBJ databases">
        <title>Depth-based differentiation of microbial function through sediment-hosted aquifers and enrichment of novel symbionts in the deep terrestrial subsurface.</title>
        <authorList>
            <person name="Probst A.J."/>
            <person name="Ladd B."/>
            <person name="Jarett J.K."/>
            <person name="Geller-Mcgrath D.E."/>
            <person name="Sieber C.M."/>
            <person name="Emerson J.B."/>
            <person name="Anantharaman K."/>
            <person name="Thomas B.C."/>
            <person name="Malmstrom R."/>
            <person name="Stieglmeier M."/>
            <person name="Klingl A."/>
            <person name="Woyke T."/>
            <person name="Ryan C.M."/>
            <person name="Banfield J.F."/>
        </authorList>
    </citation>
    <scope>NUCLEOTIDE SEQUENCE [LARGE SCALE GENOMIC DNA]</scope>
    <source>
        <strain evidence="1">CG07_land_8_20_14_0_80_42_15</strain>
    </source>
</reference>
<proteinExistence type="predicted"/>
<comment type="caution">
    <text evidence="1">The sequence shown here is derived from an EMBL/GenBank/DDBJ whole genome shotgun (WGS) entry which is preliminary data.</text>
</comment>
<dbReference type="Pfam" id="PF13489">
    <property type="entry name" value="Methyltransf_23"/>
    <property type="match status" value="1"/>
</dbReference>
<dbReference type="EMBL" id="PEWV01000013">
    <property type="protein sequence ID" value="PIU42233.1"/>
    <property type="molecule type" value="Genomic_DNA"/>
</dbReference>
<dbReference type="AlphaFoldDB" id="A0A2J0L2A9"/>
<dbReference type="InterPro" id="IPR029063">
    <property type="entry name" value="SAM-dependent_MTases_sf"/>
</dbReference>
<evidence type="ECO:0000313" key="1">
    <source>
        <dbReference type="EMBL" id="PIU42233.1"/>
    </source>
</evidence>
<dbReference type="Gene3D" id="3.40.50.150">
    <property type="entry name" value="Vaccinia Virus protein VP39"/>
    <property type="match status" value="1"/>
</dbReference>
<organism evidence="1 2">
    <name type="scientific">Candidatus Aquitaenariimonas noxiae</name>
    <dbReference type="NCBI Taxonomy" id="1974741"/>
    <lineage>
        <taxon>Bacteria</taxon>
        <taxon>Pseudomonadati</taxon>
        <taxon>Candidatus Omnitrophota</taxon>
        <taxon>Candidatus Aquitaenariimonas</taxon>
    </lineage>
</organism>
<protein>
    <recommendedName>
        <fullName evidence="3">Methyltransferase domain-containing protein</fullName>
    </recommendedName>
</protein>
<sequence>MHIFNNVLKTPKCPDPRARWRWKLPRVKVINNHDFYCSIVKGRSVLHVGCAGHKEMVDIRMHNNTFLHKKLMPYAKITHGVDINKEAIEYLKEKYNINNIFYSDITQGDQPVELLKFYDIILVPEVVEHVLDVGIFLKSIKKFMSAQSVLLISVPNSFKIHNTLTTLRGYEEVNPDHKYCFSYSTLKGLMETAGFTVDRWYVTLYGNKINGLFKRLFIKINPWFADGIIVQCRTNTEQFVK</sequence>
<evidence type="ECO:0000313" key="2">
    <source>
        <dbReference type="Proteomes" id="UP000230052"/>
    </source>
</evidence>
<accession>A0A2J0L2A9</accession>
<evidence type="ECO:0008006" key="3">
    <source>
        <dbReference type="Google" id="ProtNLM"/>
    </source>
</evidence>
<dbReference type="Proteomes" id="UP000230052">
    <property type="component" value="Unassembled WGS sequence"/>
</dbReference>